<keyword evidence="4" id="KW-1185">Reference proteome</keyword>
<evidence type="ECO:0008006" key="5">
    <source>
        <dbReference type="Google" id="ProtNLM"/>
    </source>
</evidence>
<reference evidence="3 4" key="1">
    <citation type="submission" date="2021-04" db="EMBL/GenBank/DDBJ databases">
        <title>Chitinophaga sp. nov., isolated from the rhizosphere soil.</title>
        <authorList>
            <person name="He S."/>
        </authorList>
    </citation>
    <scope>NUCLEOTIDE SEQUENCE [LARGE SCALE GENOMIC DNA]</scope>
    <source>
        <strain evidence="3 4">2R12</strain>
    </source>
</reference>
<evidence type="ECO:0000313" key="4">
    <source>
        <dbReference type="Proteomes" id="UP000676386"/>
    </source>
</evidence>
<feature type="region of interest" description="Disordered" evidence="1">
    <location>
        <begin position="37"/>
        <end position="82"/>
    </location>
</feature>
<sequence>MLKFLFSIFIAWLLYKLVFDLLIPGYKVTKQVRRQMSDMQEHMRQQYESQQGAQQGQPQGPSSPPESKKVDKGDYLDFEEIK</sequence>
<protein>
    <recommendedName>
        <fullName evidence="5">DUF4834 family protein</fullName>
    </recommendedName>
</protein>
<name>A0ABS5ISN2_9BACT</name>
<evidence type="ECO:0000313" key="3">
    <source>
        <dbReference type="EMBL" id="MBS0025964.1"/>
    </source>
</evidence>
<dbReference type="Proteomes" id="UP000676386">
    <property type="component" value="Unassembled WGS sequence"/>
</dbReference>
<proteinExistence type="predicted"/>
<organism evidence="3 4">
    <name type="scientific">Chitinophaga hostae</name>
    <dbReference type="NCBI Taxonomy" id="2831022"/>
    <lineage>
        <taxon>Bacteria</taxon>
        <taxon>Pseudomonadati</taxon>
        <taxon>Bacteroidota</taxon>
        <taxon>Chitinophagia</taxon>
        <taxon>Chitinophagales</taxon>
        <taxon>Chitinophagaceae</taxon>
        <taxon>Chitinophaga</taxon>
    </lineage>
</organism>
<feature type="compositionally biased region" description="Basic and acidic residues" evidence="1">
    <location>
        <begin position="66"/>
        <end position="82"/>
    </location>
</feature>
<comment type="caution">
    <text evidence="3">The sequence shown here is derived from an EMBL/GenBank/DDBJ whole genome shotgun (WGS) entry which is preliminary data.</text>
</comment>
<dbReference type="RefSeq" id="WP_211971101.1">
    <property type="nucleotide sequence ID" value="NZ_CBFHAM010000027.1"/>
</dbReference>
<evidence type="ECO:0000256" key="1">
    <source>
        <dbReference type="SAM" id="MobiDB-lite"/>
    </source>
</evidence>
<gene>
    <name evidence="3" type="ORF">KE626_01440</name>
</gene>
<feature type="compositionally biased region" description="Low complexity" evidence="1">
    <location>
        <begin position="46"/>
        <end position="60"/>
    </location>
</feature>
<keyword evidence="2" id="KW-0472">Membrane</keyword>
<feature type="transmembrane region" description="Helical" evidence="2">
    <location>
        <begin position="6"/>
        <end position="26"/>
    </location>
</feature>
<evidence type="ECO:0000256" key="2">
    <source>
        <dbReference type="SAM" id="Phobius"/>
    </source>
</evidence>
<keyword evidence="2" id="KW-0812">Transmembrane</keyword>
<accession>A0ABS5ISN2</accession>
<keyword evidence="2" id="KW-1133">Transmembrane helix</keyword>
<dbReference type="EMBL" id="JAGTXB010000001">
    <property type="protein sequence ID" value="MBS0025964.1"/>
    <property type="molecule type" value="Genomic_DNA"/>
</dbReference>